<keyword evidence="5" id="KW-1185">Reference proteome</keyword>
<protein>
    <submittedName>
        <fullName evidence="4">Cell wall protein</fullName>
    </submittedName>
</protein>
<feature type="compositionally biased region" description="Gly residues" evidence="1">
    <location>
        <begin position="243"/>
        <end position="254"/>
    </location>
</feature>
<dbReference type="AlphaFoldDB" id="A0A5P8K4G8"/>
<keyword evidence="3" id="KW-0732">Signal</keyword>
<keyword evidence="2" id="KW-0472">Membrane</keyword>
<evidence type="ECO:0000313" key="4">
    <source>
        <dbReference type="EMBL" id="QFQ97672.1"/>
    </source>
</evidence>
<feature type="chain" id="PRO_5024998678" evidence="3">
    <location>
        <begin position="27"/>
        <end position="308"/>
    </location>
</feature>
<sequence length="308" mass="31658">MFMRLCTCLTSALATAAALFSGPAVALDSASAAAPVPVGAASADRRPTCAGADDGAFPLRTRIRGGPATYVAGGGFHTWTVELTNTTSRTCGNIHPVIVLVDGARTLRRTQPQLEFYPDAKGSTPRPVTFERTDADELVGVLGGDGEGGGPGFTVPPGRTLTVRVRLSLTSDAVVPNDVVANAAVIERRGDDSEWVGESNAYRFRITDGEEEGEAEGGRGKEGGREAGKEVVGEEEVGEVGKEGGGPDGGGVVKEGGEDVPDAVRGEPRPYADELAASGMREALPYVTGLLLLSAGGLLVAAVRRRAG</sequence>
<keyword evidence="2" id="KW-0812">Transmembrane</keyword>
<feature type="compositionally biased region" description="Basic and acidic residues" evidence="1">
    <location>
        <begin position="216"/>
        <end position="232"/>
    </location>
</feature>
<accession>A0A5P8K4G8</accession>
<gene>
    <name evidence="4" type="ORF">F9278_17190</name>
</gene>
<evidence type="ECO:0000256" key="2">
    <source>
        <dbReference type="SAM" id="Phobius"/>
    </source>
</evidence>
<proteinExistence type="predicted"/>
<feature type="signal peptide" evidence="3">
    <location>
        <begin position="1"/>
        <end position="26"/>
    </location>
</feature>
<name>A0A5P8K4G8_9ACTN</name>
<feature type="transmembrane region" description="Helical" evidence="2">
    <location>
        <begin position="283"/>
        <end position="303"/>
    </location>
</feature>
<organism evidence="4 5">
    <name type="scientific">Streptomyces phaeolivaceus</name>
    <dbReference type="NCBI Taxonomy" id="2653200"/>
    <lineage>
        <taxon>Bacteria</taxon>
        <taxon>Bacillati</taxon>
        <taxon>Actinomycetota</taxon>
        <taxon>Actinomycetes</taxon>
        <taxon>Kitasatosporales</taxon>
        <taxon>Streptomycetaceae</taxon>
        <taxon>Streptomyces</taxon>
    </lineage>
</organism>
<reference evidence="4 5" key="1">
    <citation type="submission" date="2019-10" db="EMBL/GenBank/DDBJ databases">
        <title>Streptomyces sp. strain GY16 isolated from leaves of Broussonetia papyrifera.</title>
        <authorList>
            <person name="Mo P."/>
        </authorList>
    </citation>
    <scope>NUCLEOTIDE SEQUENCE [LARGE SCALE GENOMIC DNA]</scope>
    <source>
        <strain evidence="4 5">GY16</strain>
    </source>
</reference>
<feature type="region of interest" description="Disordered" evidence="1">
    <location>
        <begin position="208"/>
        <end position="267"/>
    </location>
</feature>
<dbReference type="KEGG" id="sphv:F9278_17190"/>
<evidence type="ECO:0000313" key="5">
    <source>
        <dbReference type="Proteomes" id="UP000327294"/>
    </source>
</evidence>
<dbReference type="Proteomes" id="UP000327294">
    <property type="component" value="Chromosome"/>
</dbReference>
<keyword evidence="2" id="KW-1133">Transmembrane helix</keyword>
<evidence type="ECO:0000256" key="1">
    <source>
        <dbReference type="SAM" id="MobiDB-lite"/>
    </source>
</evidence>
<dbReference type="EMBL" id="CP045096">
    <property type="protein sequence ID" value="QFQ97672.1"/>
    <property type="molecule type" value="Genomic_DNA"/>
</dbReference>
<evidence type="ECO:0000256" key="3">
    <source>
        <dbReference type="SAM" id="SignalP"/>
    </source>
</evidence>